<protein>
    <submittedName>
        <fullName evidence="1">Uncharacterized protein</fullName>
    </submittedName>
</protein>
<name>A0ABN0C008_9LIST</name>
<proteinExistence type="predicted"/>
<dbReference type="Proteomes" id="UP000003412">
    <property type="component" value="Chromosome"/>
</dbReference>
<accession>A0ABN0C008</accession>
<evidence type="ECO:0000313" key="2">
    <source>
        <dbReference type="Proteomes" id="UP000003412"/>
    </source>
</evidence>
<comment type="caution">
    <text evidence="1">The sequence shown here is derived from an EMBL/GenBank/DDBJ whole genome shotgun (WGS) entry which is preliminary data.</text>
</comment>
<reference evidence="1 2" key="1">
    <citation type="journal article" date="2010" name="Microbiol. Resour. Announc.">
        <title>Comparative genomics of the bacterial genus Listeria: Genome evolution is characterized by limited gene acquisition and limited gene loss.</title>
        <authorList>
            <person name="den Bakker H.C."/>
            <person name="Cummings C.A."/>
            <person name="Ferreira V."/>
            <person name="Vatta P."/>
            <person name="Orsi R.H."/>
            <person name="Degoricija L."/>
            <person name="Barker M."/>
            <person name="Petrauskene O."/>
            <person name="Furtado M.R."/>
            <person name="Wiedmann M."/>
        </authorList>
    </citation>
    <scope>NUCLEOTIDE SEQUENCE [LARGE SCALE GENOMIC DNA]</scope>
    <source>
        <strain evidence="1 2">FSL S4-120</strain>
    </source>
</reference>
<evidence type="ECO:0000313" key="1">
    <source>
        <dbReference type="EMBL" id="EFR88787.1"/>
    </source>
</evidence>
<gene>
    <name evidence="1" type="ORF">NT05LM_0601</name>
</gene>
<dbReference type="EMBL" id="ADXF01000315">
    <property type="protein sequence ID" value="EFR88787.1"/>
    <property type="molecule type" value="Genomic_DNA"/>
</dbReference>
<keyword evidence="2" id="KW-1185">Reference proteome</keyword>
<organism evidence="1 2">
    <name type="scientific">Listeria marthii FSL S4-120</name>
    <dbReference type="NCBI Taxonomy" id="702457"/>
    <lineage>
        <taxon>Bacteria</taxon>
        <taxon>Bacillati</taxon>
        <taxon>Bacillota</taxon>
        <taxon>Bacilli</taxon>
        <taxon>Bacillales</taxon>
        <taxon>Listeriaceae</taxon>
        <taxon>Listeria</taxon>
    </lineage>
</organism>
<sequence>MEKTLNRRIIGSRFFCGIEHNYSDKELILIKRINNSNKK</sequence>